<feature type="transmembrane region" description="Helical" evidence="2">
    <location>
        <begin position="12"/>
        <end position="32"/>
    </location>
</feature>
<reference evidence="4" key="1">
    <citation type="journal article" date="2023" name="Mol. Phylogenet. Evol.">
        <title>Genome-scale phylogeny and comparative genomics of the fungal order Sordariales.</title>
        <authorList>
            <person name="Hensen N."/>
            <person name="Bonometti L."/>
            <person name="Westerberg I."/>
            <person name="Brannstrom I.O."/>
            <person name="Guillou S."/>
            <person name="Cros-Aarteil S."/>
            <person name="Calhoun S."/>
            <person name="Haridas S."/>
            <person name="Kuo A."/>
            <person name="Mondo S."/>
            <person name="Pangilinan J."/>
            <person name="Riley R."/>
            <person name="LaButti K."/>
            <person name="Andreopoulos B."/>
            <person name="Lipzen A."/>
            <person name="Chen C."/>
            <person name="Yan M."/>
            <person name="Daum C."/>
            <person name="Ng V."/>
            <person name="Clum A."/>
            <person name="Steindorff A."/>
            <person name="Ohm R.A."/>
            <person name="Martin F."/>
            <person name="Silar P."/>
            <person name="Natvig D.O."/>
            <person name="Lalanne C."/>
            <person name="Gautier V."/>
            <person name="Ament-Velasquez S.L."/>
            <person name="Kruys A."/>
            <person name="Hutchinson M.I."/>
            <person name="Powell A.J."/>
            <person name="Barry K."/>
            <person name="Miller A.N."/>
            <person name="Grigoriev I.V."/>
            <person name="Debuchy R."/>
            <person name="Gladieux P."/>
            <person name="Hiltunen Thoren M."/>
            <person name="Johannesson H."/>
        </authorList>
    </citation>
    <scope>NUCLEOTIDE SEQUENCE</scope>
    <source>
        <strain evidence="4">CBS 958.72</strain>
    </source>
</reference>
<feature type="transmembrane region" description="Helical" evidence="2">
    <location>
        <begin position="219"/>
        <end position="242"/>
    </location>
</feature>
<sequence>MDLLLSLPIASYFFTTSLTSWSTSLNLLFFYMTWSTLVLSHSALKIELMGTAALRIVLWLVPSLVFLLFDTLLPSLAESIKYRGASALPPRDASSVARLLGLAAVNLALEAAVEAGASLGVAALLQIPAVFRTSSTLPLPWQIAKHVALLFAAREVLTYYIHRHVLHGQPLSLTKVGGGGGGRIATMHDRCAHAHATPFSLLLMADHPLPFLLHRFVPLYVPALVVSLGGLHILTYLLFVGLCTAEETLAMSGYTAVPGIIIGGIARRNALHYARPGAGNFGCWGVLDWVHGTSLGKDVMADLHDEAEKHNLKGRSARAASDAGNMVTDGIDGLRRSARSSKGRRRSAKGNNSESDW</sequence>
<organism evidence="4 5">
    <name type="scientific">Lasiosphaeria ovina</name>
    <dbReference type="NCBI Taxonomy" id="92902"/>
    <lineage>
        <taxon>Eukaryota</taxon>
        <taxon>Fungi</taxon>
        <taxon>Dikarya</taxon>
        <taxon>Ascomycota</taxon>
        <taxon>Pezizomycotina</taxon>
        <taxon>Sordariomycetes</taxon>
        <taxon>Sordariomycetidae</taxon>
        <taxon>Sordariales</taxon>
        <taxon>Lasiosphaeriaceae</taxon>
        <taxon>Lasiosphaeria</taxon>
    </lineage>
</organism>
<dbReference type="Pfam" id="PF04116">
    <property type="entry name" value="FA_hydroxylase"/>
    <property type="match status" value="1"/>
</dbReference>
<accession>A0AAE0NDI6</accession>
<keyword evidence="2" id="KW-1133">Transmembrane helix</keyword>
<feature type="transmembrane region" description="Helical" evidence="2">
    <location>
        <begin position="248"/>
        <end position="266"/>
    </location>
</feature>
<evidence type="ECO:0000313" key="5">
    <source>
        <dbReference type="Proteomes" id="UP001287356"/>
    </source>
</evidence>
<evidence type="ECO:0000256" key="1">
    <source>
        <dbReference type="SAM" id="MobiDB-lite"/>
    </source>
</evidence>
<dbReference type="GO" id="GO:0005506">
    <property type="term" value="F:iron ion binding"/>
    <property type="evidence" value="ECO:0007669"/>
    <property type="project" value="InterPro"/>
</dbReference>
<gene>
    <name evidence="4" type="ORF">B0T24DRAFT_568834</name>
</gene>
<dbReference type="EMBL" id="JAULSN010000002">
    <property type="protein sequence ID" value="KAK3379079.1"/>
    <property type="molecule type" value="Genomic_DNA"/>
</dbReference>
<comment type="caution">
    <text evidence="4">The sequence shown here is derived from an EMBL/GenBank/DDBJ whole genome shotgun (WGS) entry which is preliminary data.</text>
</comment>
<protein>
    <submittedName>
        <fullName evidence="4">Sterol desaturase family</fullName>
    </submittedName>
</protein>
<dbReference type="GO" id="GO:0016491">
    <property type="term" value="F:oxidoreductase activity"/>
    <property type="evidence" value="ECO:0007669"/>
    <property type="project" value="InterPro"/>
</dbReference>
<feature type="region of interest" description="Disordered" evidence="1">
    <location>
        <begin position="313"/>
        <end position="357"/>
    </location>
</feature>
<feature type="domain" description="Fatty acid hydroxylase" evidence="3">
    <location>
        <begin position="148"/>
        <end position="293"/>
    </location>
</feature>
<keyword evidence="5" id="KW-1185">Reference proteome</keyword>
<dbReference type="InterPro" id="IPR006694">
    <property type="entry name" value="Fatty_acid_hydroxylase"/>
</dbReference>
<feature type="transmembrane region" description="Helical" evidence="2">
    <location>
        <begin position="52"/>
        <end position="73"/>
    </location>
</feature>
<feature type="compositionally biased region" description="Basic residues" evidence="1">
    <location>
        <begin position="336"/>
        <end position="348"/>
    </location>
</feature>
<dbReference type="Proteomes" id="UP001287356">
    <property type="component" value="Unassembled WGS sequence"/>
</dbReference>
<evidence type="ECO:0000313" key="4">
    <source>
        <dbReference type="EMBL" id="KAK3379079.1"/>
    </source>
</evidence>
<evidence type="ECO:0000256" key="2">
    <source>
        <dbReference type="SAM" id="Phobius"/>
    </source>
</evidence>
<reference evidence="4" key="2">
    <citation type="submission" date="2023-06" db="EMBL/GenBank/DDBJ databases">
        <authorList>
            <consortium name="Lawrence Berkeley National Laboratory"/>
            <person name="Haridas S."/>
            <person name="Hensen N."/>
            <person name="Bonometti L."/>
            <person name="Westerberg I."/>
            <person name="Brannstrom I.O."/>
            <person name="Guillou S."/>
            <person name="Cros-Aarteil S."/>
            <person name="Calhoun S."/>
            <person name="Kuo A."/>
            <person name="Mondo S."/>
            <person name="Pangilinan J."/>
            <person name="Riley R."/>
            <person name="Labutti K."/>
            <person name="Andreopoulos B."/>
            <person name="Lipzen A."/>
            <person name="Chen C."/>
            <person name="Yanf M."/>
            <person name="Daum C."/>
            <person name="Ng V."/>
            <person name="Clum A."/>
            <person name="Steindorff A."/>
            <person name="Ohm R."/>
            <person name="Martin F."/>
            <person name="Silar P."/>
            <person name="Natvig D."/>
            <person name="Lalanne C."/>
            <person name="Gautier V."/>
            <person name="Ament-Velasquez S.L."/>
            <person name="Kruys A."/>
            <person name="Hutchinson M.I."/>
            <person name="Powell A.J."/>
            <person name="Barry K."/>
            <person name="Miller A.N."/>
            <person name="Grigoriev I.V."/>
            <person name="Debuchy R."/>
            <person name="Gladieux P."/>
            <person name="Thoren M.H."/>
            <person name="Johannesson H."/>
        </authorList>
    </citation>
    <scope>NUCLEOTIDE SEQUENCE</scope>
    <source>
        <strain evidence="4">CBS 958.72</strain>
    </source>
</reference>
<dbReference type="AlphaFoldDB" id="A0AAE0NDI6"/>
<evidence type="ECO:0000259" key="3">
    <source>
        <dbReference type="Pfam" id="PF04116"/>
    </source>
</evidence>
<keyword evidence="2" id="KW-0812">Transmembrane</keyword>
<proteinExistence type="predicted"/>
<dbReference type="GO" id="GO:0008610">
    <property type="term" value="P:lipid biosynthetic process"/>
    <property type="evidence" value="ECO:0007669"/>
    <property type="project" value="InterPro"/>
</dbReference>
<name>A0AAE0NDI6_9PEZI</name>
<keyword evidence="2" id="KW-0472">Membrane</keyword>